<evidence type="ECO:0000313" key="1">
    <source>
        <dbReference type="EMBL" id="NML28033.1"/>
    </source>
</evidence>
<sequence>MRLQVVEDDLVRGDTASTDVTKKPAVLAQGGFFSLVRVTPGGRHRQEGFA</sequence>
<comment type="caution">
    <text evidence="1">The sequence shown here is derived from an EMBL/GenBank/DDBJ whole genome shotgun (WGS) entry which is preliminary data.</text>
</comment>
<organism evidence="1 2">
    <name type="scientific">Zoogloea dura</name>
    <dbReference type="NCBI Taxonomy" id="2728840"/>
    <lineage>
        <taxon>Bacteria</taxon>
        <taxon>Pseudomonadati</taxon>
        <taxon>Pseudomonadota</taxon>
        <taxon>Betaproteobacteria</taxon>
        <taxon>Rhodocyclales</taxon>
        <taxon>Zoogloeaceae</taxon>
        <taxon>Zoogloea</taxon>
    </lineage>
</organism>
<dbReference type="AlphaFoldDB" id="A0A848GCA8"/>
<dbReference type="Proteomes" id="UP000580043">
    <property type="component" value="Unassembled WGS sequence"/>
</dbReference>
<dbReference type="RefSeq" id="WP_169147566.1">
    <property type="nucleotide sequence ID" value="NZ_JABBGA010000021.1"/>
</dbReference>
<proteinExistence type="predicted"/>
<gene>
    <name evidence="1" type="ORF">HHL15_19925</name>
</gene>
<evidence type="ECO:0000313" key="2">
    <source>
        <dbReference type="Proteomes" id="UP000580043"/>
    </source>
</evidence>
<keyword evidence="2" id="KW-1185">Reference proteome</keyword>
<accession>A0A848GCA8</accession>
<dbReference type="EMBL" id="JABBGA010000021">
    <property type="protein sequence ID" value="NML28033.1"/>
    <property type="molecule type" value="Genomic_DNA"/>
</dbReference>
<name>A0A848GCA8_9RHOO</name>
<protein>
    <submittedName>
        <fullName evidence="1">Uncharacterized protein</fullName>
    </submittedName>
</protein>
<reference evidence="1 2" key="1">
    <citation type="submission" date="2020-04" db="EMBL/GenBank/DDBJ databases">
        <title>Zoogloea sp. G-4-1-14 isolated from soil.</title>
        <authorList>
            <person name="Dahal R.H."/>
        </authorList>
    </citation>
    <scope>NUCLEOTIDE SEQUENCE [LARGE SCALE GENOMIC DNA]</scope>
    <source>
        <strain evidence="1 2">G-4-1-14</strain>
    </source>
</reference>